<sequence length="273" mass="27621">MVSPLVLISAALVPFVQAQSNPTLDIAAIEAHFAGAGLTPSLLPSFNPTAALTVTYTGVGNISPGQALTQAQVQTAPTLLLEPANSSVPFTGKYTLIMADAGPPGTDETKGQTRHWLVNGATVSAGNTVSLDGATAITEYAGPAPPSGSGVHRYVIMLFVQPAMFVPPTGFNQPNMGVSVFNLEDYVTSANLGTPVAGNYLTVEEGTATFSASPTTAIVSSTLSGMSTASKSSPSNAPSGGAAAQTPHANSAFQITGSSFNGLLAFVFGFLIV</sequence>
<evidence type="ECO:0000313" key="2">
    <source>
        <dbReference type="Proteomes" id="UP000790377"/>
    </source>
</evidence>
<dbReference type="Proteomes" id="UP000790377">
    <property type="component" value="Unassembled WGS sequence"/>
</dbReference>
<organism evidence="1 2">
    <name type="scientific">Hygrophoropsis aurantiaca</name>
    <dbReference type="NCBI Taxonomy" id="72124"/>
    <lineage>
        <taxon>Eukaryota</taxon>
        <taxon>Fungi</taxon>
        <taxon>Dikarya</taxon>
        <taxon>Basidiomycota</taxon>
        <taxon>Agaricomycotina</taxon>
        <taxon>Agaricomycetes</taxon>
        <taxon>Agaricomycetidae</taxon>
        <taxon>Boletales</taxon>
        <taxon>Coniophorineae</taxon>
        <taxon>Hygrophoropsidaceae</taxon>
        <taxon>Hygrophoropsis</taxon>
    </lineage>
</organism>
<comment type="caution">
    <text evidence="1">The sequence shown here is derived from an EMBL/GenBank/DDBJ whole genome shotgun (WGS) entry which is preliminary data.</text>
</comment>
<name>A0ACB8ASP4_9AGAM</name>
<evidence type="ECO:0000313" key="1">
    <source>
        <dbReference type="EMBL" id="KAH7915964.1"/>
    </source>
</evidence>
<reference evidence="1" key="1">
    <citation type="journal article" date="2021" name="New Phytol.">
        <title>Evolutionary innovations through gain and loss of genes in the ectomycorrhizal Boletales.</title>
        <authorList>
            <person name="Wu G."/>
            <person name="Miyauchi S."/>
            <person name="Morin E."/>
            <person name="Kuo A."/>
            <person name="Drula E."/>
            <person name="Varga T."/>
            <person name="Kohler A."/>
            <person name="Feng B."/>
            <person name="Cao Y."/>
            <person name="Lipzen A."/>
            <person name="Daum C."/>
            <person name="Hundley H."/>
            <person name="Pangilinan J."/>
            <person name="Johnson J."/>
            <person name="Barry K."/>
            <person name="LaButti K."/>
            <person name="Ng V."/>
            <person name="Ahrendt S."/>
            <person name="Min B."/>
            <person name="Choi I.G."/>
            <person name="Park H."/>
            <person name="Plett J.M."/>
            <person name="Magnuson J."/>
            <person name="Spatafora J.W."/>
            <person name="Nagy L.G."/>
            <person name="Henrissat B."/>
            <person name="Grigoriev I.V."/>
            <person name="Yang Z.L."/>
            <person name="Xu J."/>
            <person name="Martin F.M."/>
        </authorList>
    </citation>
    <scope>NUCLEOTIDE SEQUENCE</scope>
    <source>
        <strain evidence="1">ATCC 28755</strain>
    </source>
</reference>
<protein>
    <submittedName>
        <fullName evidence="1">Phosphatidylethanolamine-binding protein</fullName>
    </submittedName>
</protein>
<accession>A0ACB8ASP4</accession>
<gene>
    <name evidence="1" type="ORF">BJ138DRAFT_759419</name>
</gene>
<keyword evidence="2" id="KW-1185">Reference proteome</keyword>
<proteinExistence type="predicted"/>
<dbReference type="EMBL" id="MU267594">
    <property type="protein sequence ID" value="KAH7915964.1"/>
    <property type="molecule type" value="Genomic_DNA"/>
</dbReference>